<sequence length="79" mass="9153">MENEGKFTNHDTQIINKNCMKKEIEIHQYDNAIMSPSTVGKCDDDKQKLMRLNKLLACNFITVNSLEVFNCIHLNSSYK</sequence>
<reference evidence="1 2" key="1">
    <citation type="submission" date="2015-04" db="EMBL/GenBank/DDBJ databases">
        <authorList>
            <person name="Syromyatnikov M.Y."/>
            <person name="Popov V.N."/>
        </authorList>
    </citation>
    <scope>NUCLEOTIDE SEQUENCE [LARGE SCALE GENOMIC DNA]</scope>
</reference>
<name>A0A1J1HII8_9DIPT</name>
<keyword evidence="2" id="KW-1185">Reference proteome</keyword>
<organism evidence="1 2">
    <name type="scientific">Clunio marinus</name>
    <dbReference type="NCBI Taxonomy" id="568069"/>
    <lineage>
        <taxon>Eukaryota</taxon>
        <taxon>Metazoa</taxon>
        <taxon>Ecdysozoa</taxon>
        <taxon>Arthropoda</taxon>
        <taxon>Hexapoda</taxon>
        <taxon>Insecta</taxon>
        <taxon>Pterygota</taxon>
        <taxon>Neoptera</taxon>
        <taxon>Endopterygota</taxon>
        <taxon>Diptera</taxon>
        <taxon>Nematocera</taxon>
        <taxon>Chironomoidea</taxon>
        <taxon>Chironomidae</taxon>
        <taxon>Clunio</taxon>
    </lineage>
</organism>
<dbReference type="Proteomes" id="UP000183832">
    <property type="component" value="Unassembled WGS sequence"/>
</dbReference>
<proteinExistence type="predicted"/>
<gene>
    <name evidence="1" type="ORF">CLUMA_CG001642</name>
</gene>
<evidence type="ECO:0000313" key="2">
    <source>
        <dbReference type="Proteomes" id="UP000183832"/>
    </source>
</evidence>
<accession>A0A1J1HII8</accession>
<protein>
    <submittedName>
        <fullName evidence="1">CLUMA_CG001642, isoform A</fullName>
    </submittedName>
</protein>
<evidence type="ECO:0000313" key="1">
    <source>
        <dbReference type="EMBL" id="CRK87855.1"/>
    </source>
</evidence>
<dbReference type="EMBL" id="CVRI01000006">
    <property type="protein sequence ID" value="CRK87855.1"/>
    <property type="molecule type" value="Genomic_DNA"/>
</dbReference>
<dbReference type="AlphaFoldDB" id="A0A1J1HII8"/>